<name>A0A2P2PXJ7_RHIMU</name>
<accession>A0A2P2PXJ7</accession>
<proteinExistence type="predicted"/>
<organism evidence="1">
    <name type="scientific">Rhizophora mucronata</name>
    <name type="common">Asiatic mangrove</name>
    <dbReference type="NCBI Taxonomy" id="61149"/>
    <lineage>
        <taxon>Eukaryota</taxon>
        <taxon>Viridiplantae</taxon>
        <taxon>Streptophyta</taxon>
        <taxon>Embryophyta</taxon>
        <taxon>Tracheophyta</taxon>
        <taxon>Spermatophyta</taxon>
        <taxon>Magnoliopsida</taxon>
        <taxon>eudicotyledons</taxon>
        <taxon>Gunneridae</taxon>
        <taxon>Pentapetalae</taxon>
        <taxon>rosids</taxon>
        <taxon>fabids</taxon>
        <taxon>Malpighiales</taxon>
        <taxon>Rhizophoraceae</taxon>
        <taxon>Rhizophora</taxon>
    </lineage>
</organism>
<protein>
    <submittedName>
        <fullName evidence="1">Uncharacterized protein</fullName>
    </submittedName>
</protein>
<dbReference type="EMBL" id="GGEC01078980">
    <property type="protein sequence ID" value="MBX59464.1"/>
    <property type="molecule type" value="Transcribed_RNA"/>
</dbReference>
<sequence>MITWQLSPIYTTYFIALRIMVHLHMEEIEVPRV</sequence>
<dbReference type="AlphaFoldDB" id="A0A2P2PXJ7"/>
<evidence type="ECO:0000313" key="1">
    <source>
        <dbReference type="EMBL" id="MBX59464.1"/>
    </source>
</evidence>
<reference evidence="1" key="1">
    <citation type="submission" date="2018-02" db="EMBL/GenBank/DDBJ databases">
        <title>Rhizophora mucronata_Transcriptome.</title>
        <authorList>
            <person name="Meera S.P."/>
            <person name="Sreeshan A."/>
            <person name="Augustine A."/>
        </authorList>
    </citation>
    <scope>NUCLEOTIDE SEQUENCE</scope>
    <source>
        <tissue evidence="1">Leaf</tissue>
    </source>
</reference>